<comment type="caution">
    <text evidence="1">The sequence shown here is derived from an EMBL/GenBank/DDBJ whole genome shotgun (WGS) entry which is preliminary data.</text>
</comment>
<sequence>MTETEVQTVLKIGNPELLAFDSQAVLQRVEQQADLFIPVLPLKQTLPQQK</sequence>
<accession>F7NJ30</accession>
<reference evidence="1 2" key="1">
    <citation type="journal article" date="2011" name="EMBO J.">
        <title>Structural diversity of bacterial flagellar motors.</title>
        <authorList>
            <person name="Chen S."/>
            <person name="Beeby M."/>
            <person name="Murphy G.E."/>
            <person name="Leadbetter J.R."/>
            <person name="Hendrixson D.R."/>
            <person name="Briegel A."/>
            <person name="Li Z."/>
            <person name="Shi J."/>
            <person name="Tocheva E.I."/>
            <person name="Muller A."/>
            <person name="Dobro M.J."/>
            <person name="Jensen G.J."/>
        </authorList>
    </citation>
    <scope>NUCLEOTIDE SEQUENCE [LARGE SCALE GENOMIC DNA]</scope>
    <source>
        <strain evidence="1 2">DSM 6540</strain>
    </source>
</reference>
<proteinExistence type="predicted"/>
<dbReference type="AlphaFoldDB" id="F7NJ30"/>
<organism evidence="1 2">
    <name type="scientific">Acetonema longum DSM 6540</name>
    <dbReference type="NCBI Taxonomy" id="1009370"/>
    <lineage>
        <taxon>Bacteria</taxon>
        <taxon>Bacillati</taxon>
        <taxon>Bacillota</taxon>
        <taxon>Negativicutes</taxon>
        <taxon>Acetonemataceae</taxon>
        <taxon>Acetonema</taxon>
    </lineage>
</organism>
<evidence type="ECO:0000313" key="2">
    <source>
        <dbReference type="Proteomes" id="UP000003240"/>
    </source>
</evidence>
<gene>
    <name evidence="1" type="ORF">ALO_10429</name>
</gene>
<dbReference type="Proteomes" id="UP000003240">
    <property type="component" value="Unassembled WGS sequence"/>
</dbReference>
<keyword evidence="2" id="KW-1185">Reference proteome</keyword>
<dbReference type="EMBL" id="AFGF01000082">
    <property type="protein sequence ID" value="EGO63953.1"/>
    <property type="molecule type" value="Genomic_DNA"/>
</dbReference>
<evidence type="ECO:0000313" key="1">
    <source>
        <dbReference type="EMBL" id="EGO63953.1"/>
    </source>
</evidence>
<name>F7NJ30_9FIRM</name>
<protein>
    <submittedName>
        <fullName evidence="1">Uncharacterized protein</fullName>
    </submittedName>
</protein>